<evidence type="ECO:0000256" key="1">
    <source>
        <dbReference type="ARBA" id="ARBA00023125"/>
    </source>
</evidence>
<feature type="domain" description="HTH cro/C1-type" evidence="3">
    <location>
        <begin position="39"/>
        <end position="93"/>
    </location>
</feature>
<feature type="compositionally biased region" description="Basic and acidic residues" evidence="2">
    <location>
        <begin position="12"/>
        <end position="25"/>
    </location>
</feature>
<evidence type="ECO:0000259" key="3">
    <source>
        <dbReference type="PROSITE" id="PS50943"/>
    </source>
</evidence>
<dbReference type="EMBL" id="SIUB01000001">
    <property type="protein sequence ID" value="TBN54766.1"/>
    <property type="molecule type" value="Genomic_DNA"/>
</dbReference>
<organism evidence="4 5">
    <name type="scientific">Hansschlegelia quercus</name>
    <dbReference type="NCBI Taxonomy" id="2528245"/>
    <lineage>
        <taxon>Bacteria</taxon>
        <taxon>Pseudomonadati</taxon>
        <taxon>Pseudomonadota</taxon>
        <taxon>Alphaproteobacteria</taxon>
        <taxon>Hyphomicrobiales</taxon>
        <taxon>Methylopilaceae</taxon>
        <taxon>Hansschlegelia</taxon>
    </lineage>
</organism>
<evidence type="ECO:0000313" key="4">
    <source>
        <dbReference type="EMBL" id="TBN54766.1"/>
    </source>
</evidence>
<dbReference type="PANTHER" id="PTHR46797:SF1">
    <property type="entry name" value="METHYLPHOSPHONATE SYNTHASE"/>
    <property type="match status" value="1"/>
</dbReference>
<proteinExistence type="predicted"/>
<dbReference type="SMART" id="SM00530">
    <property type="entry name" value="HTH_XRE"/>
    <property type="match status" value="1"/>
</dbReference>
<dbReference type="InterPro" id="IPR010982">
    <property type="entry name" value="Lambda_DNA-bd_dom_sf"/>
</dbReference>
<dbReference type="Proteomes" id="UP000291613">
    <property type="component" value="Unassembled WGS sequence"/>
</dbReference>
<keyword evidence="5" id="KW-1185">Reference proteome</keyword>
<accession>A0A4V2JEC9</accession>
<feature type="region of interest" description="Disordered" evidence="2">
    <location>
        <begin position="1"/>
        <end position="32"/>
    </location>
</feature>
<dbReference type="Gene3D" id="1.10.260.40">
    <property type="entry name" value="lambda repressor-like DNA-binding domains"/>
    <property type="match status" value="1"/>
</dbReference>
<dbReference type="SUPFAM" id="SSF51182">
    <property type="entry name" value="RmlC-like cupins"/>
    <property type="match status" value="1"/>
</dbReference>
<dbReference type="InterPro" id="IPR011051">
    <property type="entry name" value="RmlC_Cupin_sf"/>
</dbReference>
<comment type="caution">
    <text evidence="4">The sequence shown here is derived from an EMBL/GenBank/DDBJ whole genome shotgun (WGS) entry which is preliminary data.</text>
</comment>
<name>A0A4V2JEC9_9HYPH</name>
<dbReference type="GO" id="GO:0003677">
    <property type="term" value="F:DNA binding"/>
    <property type="evidence" value="ECO:0007669"/>
    <property type="project" value="UniProtKB-KW"/>
</dbReference>
<gene>
    <name evidence="4" type="ORF">EYR15_00935</name>
</gene>
<dbReference type="OrthoDB" id="189170at2"/>
<dbReference type="GO" id="GO:0003700">
    <property type="term" value="F:DNA-binding transcription factor activity"/>
    <property type="evidence" value="ECO:0007669"/>
    <property type="project" value="TreeGrafter"/>
</dbReference>
<dbReference type="RefSeq" id="WP_131001019.1">
    <property type="nucleotide sequence ID" value="NZ_JBHSZR010000002.1"/>
</dbReference>
<evidence type="ECO:0000256" key="2">
    <source>
        <dbReference type="SAM" id="MobiDB-lite"/>
    </source>
</evidence>
<sequence length="214" mass="22551">MQQPLSPSGNSRAKDEAPADQEQHAADQASLGRSVGETIKQIRIRRGLTLTDLARASDISPGMLSRVENGRTAASLSLLDRICVSLGADLAGMFREVEVARRGIRVIRLSDMPLVKSRRSLRAAEIRRIAQTTLGAVSMEALRVTVAADARAPAKLDCAGRGLIYLLSGQAELTVDGVAVVMGAGDALDISVPAILPVRAISGDATLLSFALVE</sequence>
<dbReference type="GO" id="GO:0005829">
    <property type="term" value="C:cytosol"/>
    <property type="evidence" value="ECO:0007669"/>
    <property type="project" value="TreeGrafter"/>
</dbReference>
<dbReference type="SUPFAM" id="SSF47413">
    <property type="entry name" value="lambda repressor-like DNA-binding domains"/>
    <property type="match status" value="1"/>
</dbReference>
<reference evidence="4 5" key="1">
    <citation type="submission" date="2019-02" db="EMBL/GenBank/DDBJ databases">
        <title>Hansschlegelia quercus sp. nov., a novel methylotrophic bacterium from buds of oak (Quercus robur L.).</title>
        <authorList>
            <person name="Agafonova N.V."/>
            <person name="Kaparullina E.N."/>
            <person name="Grouzdev D.S."/>
            <person name="Doronina N.V."/>
        </authorList>
    </citation>
    <scope>NUCLEOTIDE SEQUENCE [LARGE SCALE GENOMIC DNA]</scope>
    <source>
        <strain evidence="4 5">Dub</strain>
    </source>
</reference>
<keyword evidence="1" id="KW-0238">DNA-binding</keyword>
<dbReference type="PANTHER" id="PTHR46797">
    <property type="entry name" value="HTH-TYPE TRANSCRIPTIONAL REGULATOR"/>
    <property type="match status" value="1"/>
</dbReference>
<evidence type="ECO:0000313" key="5">
    <source>
        <dbReference type="Proteomes" id="UP000291613"/>
    </source>
</evidence>
<protein>
    <submittedName>
        <fullName evidence="4">XRE family transcriptional regulator</fullName>
    </submittedName>
</protein>
<dbReference type="Pfam" id="PF01381">
    <property type="entry name" value="HTH_3"/>
    <property type="match status" value="1"/>
</dbReference>
<dbReference type="InterPro" id="IPR001387">
    <property type="entry name" value="Cro/C1-type_HTH"/>
</dbReference>
<dbReference type="CDD" id="cd00093">
    <property type="entry name" value="HTH_XRE"/>
    <property type="match status" value="1"/>
</dbReference>
<dbReference type="InterPro" id="IPR014710">
    <property type="entry name" value="RmlC-like_jellyroll"/>
</dbReference>
<feature type="compositionally biased region" description="Polar residues" evidence="2">
    <location>
        <begin position="1"/>
        <end position="11"/>
    </location>
</feature>
<dbReference type="PROSITE" id="PS50943">
    <property type="entry name" value="HTH_CROC1"/>
    <property type="match status" value="1"/>
</dbReference>
<dbReference type="InterPro" id="IPR050807">
    <property type="entry name" value="TransReg_Diox_bact_type"/>
</dbReference>
<dbReference type="Gene3D" id="2.60.120.10">
    <property type="entry name" value="Jelly Rolls"/>
    <property type="match status" value="1"/>
</dbReference>
<dbReference type="AlphaFoldDB" id="A0A4V2JEC9"/>